<dbReference type="Pfam" id="PF11756">
    <property type="entry name" value="YgbA_NO"/>
    <property type="match status" value="1"/>
</dbReference>
<dbReference type="EMBL" id="JACJMO010000001">
    <property type="protein sequence ID" value="MBM6856321.1"/>
    <property type="molecule type" value="Genomic_DNA"/>
</dbReference>
<dbReference type="InterPro" id="IPR020483">
    <property type="entry name" value="Uncharacterised_YgbA"/>
</dbReference>
<sequence length="112" mass="13745">MITTSEKEQRRIRQEKQTVELMIRLYCRRKEGNRELCSACQELLTYAHTRLSHCRFGEDKPTCRLCPVHCYKPEMKERMRQVMRYAGPRMLLYHPQAAFRHLWHEYTRKQKD</sequence>
<keyword evidence="2" id="KW-1185">Reference proteome</keyword>
<dbReference type="RefSeq" id="WP_021847590.1">
    <property type="nucleotide sequence ID" value="NZ_JAAZTS010000001.1"/>
</dbReference>
<gene>
    <name evidence="1" type="ORF">H6D15_01660</name>
</gene>
<comment type="caution">
    <text evidence="1">The sequence shown here is derived from an EMBL/GenBank/DDBJ whole genome shotgun (WGS) entry which is preliminary data.</text>
</comment>
<evidence type="ECO:0000313" key="1">
    <source>
        <dbReference type="EMBL" id="MBM6856321.1"/>
    </source>
</evidence>
<dbReference type="Proteomes" id="UP000698924">
    <property type="component" value="Unassembled WGS sequence"/>
</dbReference>
<accession>A0AA41D731</accession>
<dbReference type="NCBIfam" id="NF007714">
    <property type="entry name" value="PRK10410.1-2"/>
    <property type="match status" value="1"/>
</dbReference>
<name>A0AA41D731_9BACT</name>
<evidence type="ECO:0000313" key="2">
    <source>
        <dbReference type="Proteomes" id="UP000698924"/>
    </source>
</evidence>
<protein>
    <submittedName>
        <fullName evidence="1">Nitrous oxide-stimulated promoter family protein</fullName>
    </submittedName>
</protein>
<organism evidence="1 2">
    <name type="scientific">Caecibacteroides pullorum</name>
    <dbReference type="NCBI Taxonomy" id="2725562"/>
    <lineage>
        <taxon>Bacteria</taxon>
        <taxon>Pseudomonadati</taxon>
        <taxon>Bacteroidota</taxon>
        <taxon>Bacteroidia</taxon>
        <taxon>Bacteroidales</taxon>
        <taxon>Bacteroidaceae</taxon>
        <taxon>Caecibacteroides</taxon>
    </lineage>
</organism>
<reference evidence="1 2" key="1">
    <citation type="journal article" date="2021" name="Sci. Rep.">
        <title>The distribution of antibiotic resistance genes in chicken gut microbiota commensals.</title>
        <authorList>
            <person name="Juricova H."/>
            <person name="Matiasovicova J."/>
            <person name="Kubasova T."/>
            <person name="Cejkova D."/>
            <person name="Rychlik I."/>
        </authorList>
    </citation>
    <scope>NUCLEOTIDE SEQUENCE [LARGE SCALE GENOMIC DNA]</scope>
    <source>
        <strain evidence="1 2">An421</strain>
    </source>
</reference>
<proteinExistence type="predicted"/>
<dbReference type="AlphaFoldDB" id="A0AA41D731"/>